<dbReference type="Proteomes" id="UP000176405">
    <property type="component" value="Unassembled WGS sequence"/>
</dbReference>
<feature type="transmembrane region" description="Helical" evidence="1">
    <location>
        <begin position="383"/>
        <end position="403"/>
    </location>
</feature>
<dbReference type="EMBL" id="MFDH01000011">
    <property type="protein sequence ID" value="OGE36463.1"/>
    <property type="molecule type" value="Genomic_DNA"/>
</dbReference>
<accession>A0A1F5K653</accession>
<dbReference type="AlphaFoldDB" id="A0A1F5K653"/>
<feature type="transmembrane region" description="Helical" evidence="1">
    <location>
        <begin position="79"/>
        <end position="99"/>
    </location>
</feature>
<reference evidence="3 4" key="1">
    <citation type="journal article" date="2016" name="Nat. Commun.">
        <title>Thousands of microbial genomes shed light on interconnected biogeochemical processes in an aquifer system.</title>
        <authorList>
            <person name="Anantharaman K."/>
            <person name="Brown C.T."/>
            <person name="Hug L.A."/>
            <person name="Sharon I."/>
            <person name="Castelle C.J."/>
            <person name="Probst A.J."/>
            <person name="Thomas B.C."/>
            <person name="Singh A."/>
            <person name="Wilkins M.J."/>
            <person name="Karaoz U."/>
            <person name="Brodie E.L."/>
            <person name="Williams K.H."/>
            <person name="Hubbard S.S."/>
            <person name="Banfield J.F."/>
        </authorList>
    </citation>
    <scope>NUCLEOTIDE SEQUENCE [LARGE SCALE GENOMIC DNA]</scope>
</reference>
<dbReference type="Pfam" id="PF10131">
    <property type="entry name" value="PTPS_related"/>
    <property type="match status" value="1"/>
</dbReference>
<feature type="transmembrane region" description="Helical" evidence="1">
    <location>
        <begin position="226"/>
        <end position="246"/>
    </location>
</feature>
<evidence type="ECO:0000259" key="2">
    <source>
        <dbReference type="Pfam" id="PF10131"/>
    </source>
</evidence>
<feature type="transmembrane region" description="Helical" evidence="1">
    <location>
        <begin position="152"/>
        <end position="170"/>
    </location>
</feature>
<feature type="transmembrane region" description="Helical" evidence="1">
    <location>
        <begin position="104"/>
        <end position="121"/>
    </location>
</feature>
<evidence type="ECO:0000313" key="4">
    <source>
        <dbReference type="Proteomes" id="UP000176405"/>
    </source>
</evidence>
<keyword evidence="1" id="KW-1133">Transmembrane helix</keyword>
<protein>
    <recommendedName>
        <fullName evidence="2">Membrane protein 6-pyruvoyl-tetrahydropterin synthase-related domain-containing protein</fullName>
    </recommendedName>
</protein>
<feature type="transmembrane region" description="Helical" evidence="1">
    <location>
        <begin position="294"/>
        <end position="314"/>
    </location>
</feature>
<organism evidence="3 4">
    <name type="scientific">Candidatus Daviesbacteria bacterium RIFCSPHIGHO2_12_FULL_43_11</name>
    <dbReference type="NCBI Taxonomy" id="1797780"/>
    <lineage>
        <taxon>Bacteria</taxon>
        <taxon>Candidatus Daviesiibacteriota</taxon>
    </lineage>
</organism>
<feature type="transmembrane region" description="Helical" evidence="1">
    <location>
        <begin position="319"/>
        <end position="337"/>
    </location>
</feature>
<evidence type="ECO:0000256" key="1">
    <source>
        <dbReference type="SAM" id="Phobius"/>
    </source>
</evidence>
<name>A0A1F5K653_9BACT</name>
<dbReference type="InterPro" id="IPR018776">
    <property type="entry name" value="Membrane_prot_PTPS-rel_domain"/>
</dbReference>
<sequence length="560" mass="63041">MLKLLDKLNGLFSRKLTVIAILIVLAIPTLLPLTHQGFFPTQDFIHVARLYEMDQSLKGGQFPVRWVPDFRYGEPLFNFYAPLPYYVGTLIHNLGFSFLDTTKILFGLGFVLSGVAMFFFARELFGSLGGFIASALYIYAPYHSVDVYVRGALSESLALVFFPLIFLASLKLSRDSSAKSFIFLSLSLAGLFFTHNIMTVLFFPFYIGWAAYLIWSSKNLKLVKKFVLATVLGLGLAASFLLPAFFEKDFVRSTELISGYFDYRGHFVEVRQFFTPSWGYGASLWGAKDDGMSFQVGLTHWFALALSLILTLVFRKSRVVLSLTLFLIAEFLFSLFMQHNKSTPIWLTFPTLAFTQFPWRFLGISIFLISIVGGAMGLYLKKWAAIFGVLLALGVVVFNIGYFHPESFYLDSIDDHYASAAVFAIDDKLPKDYLPVWVTSLKEEKVSLPHTMDGEAEVSNFNKRSSSATFKIKVLKKADVEIPVTYFPGWEVLVNDKLVSQEEPSKRGLIRVRLAEGDYQIKLNFSNTPVRSLGNITTLLSALVVVAFATGKLRLGKWLT</sequence>
<dbReference type="STRING" id="1797780.A3E45_00905"/>
<feature type="transmembrane region" description="Helical" evidence="1">
    <location>
        <begin position="12"/>
        <end position="31"/>
    </location>
</feature>
<keyword evidence="1" id="KW-0812">Transmembrane</keyword>
<gene>
    <name evidence="3" type="ORF">A3E45_00905</name>
</gene>
<evidence type="ECO:0000313" key="3">
    <source>
        <dbReference type="EMBL" id="OGE36463.1"/>
    </source>
</evidence>
<comment type="caution">
    <text evidence="3">The sequence shown here is derived from an EMBL/GenBank/DDBJ whole genome shotgun (WGS) entry which is preliminary data.</text>
</comment>
<proteinExistence type="predicted"/>
<feature type="transmembrane region" description="Helical" evidence="1">
    <location>
        <begin position="182"/>
        <end position="214"/>
    </location>
</feature>
<feature type="domain" description="Membrane protein 6-pyruvoyl-tetrahydropterin synthase-related" evidence="2">
    <location>
        <begin position="77"/>
        <end position="398"/>
    </location>
</feature>
<feature type="transmembrane region" description="Helical" evidence="1">
    <location>
        <begin position="127"/>
        <end position="145"/>
    </location>
</feature>
<keyword evidence="1" id="KW-0472">Membrane</keyword>
<feature type="transmembrane region" description="Helical" evidence="1">
    <location>
        <begin position="357"/>
        <end position="376"/>
    </location>
</feature>